<dbReference type="PANTHER" id="PTHR45458">
    <property type="entry name" value="SHORT-CHAIN DEHYDROGENASE/REDUCTASE SDR"/>
    <property type="match status" value="1"/>
</dbReference>
<gene>
    <name evidence="1" type="ORF">QBC37DRAFT_435370</name>
</gene>
<dbReference type="InterPro" id="IPR052184">
    <property type="entry name" value="SDR_enzymes"/>
</dbReference>
<dbReference type="Pfam" id="PF00106">
    <property type="entry name" value="adh_short"/>
    <property type="match status" value="1"/>
</dbReference>
<comment type="caution">
    <text evidence="1">The sequence shown here is derived from an EMBL/GenBank/DDBJ whole genome shotgun (WGS) entry which is preliminary data.</text>
</comment>
<dbReference type="Proteomes" id="UP001301769">
    <property type="component" value="Unassembled WGS sequence"/>
</dbReference>
<reference evidence="1" key="2">
    <citation type="submission" date="2023-05" db="EMBL/GenBank/DDBJ databases">
        <authorList>
            <consortium name="Lawrence Berkeley National Laboratory"/>
            <person name="Steindorff A."/>
            <person name="Hensen N."/>
            <person name="Bonometti L."/>
            <person name="Westerberg I."/>
            <person name="Brannstrom I.O."/>
            <person name="Guillou S."/>
            <person name="Cros-Aarteil S."/>
            <person name="Calhoun S."/>
            <person name="Haridas S."/>
            <person name="Kuo A."/>
            <person name="Mondo S."/>
            <person name="Pangilinan J."/>
            <person name="Riley R."/>
            <person name="Labutti K."/>
            <person name="Andreopoulos B."/>
            <person name="Lipzen A."/>
            <person name="Chen C."/>
            <person name="Yanf M."/>
            <person name="Daum C."/>
            <person name="Ng V."/>
            <person name="Clum A."/>
            <person name="Ohm R."/>
            <person name="Martin F."/>
            <person name="Silar P."/>
            <person name="Natvig D."/>
            <person name="Lalanne C."/>
            <person name="Gautier V."/>
            <person name="Ament-Velasquez S.L."/>
            <person name="Kruys A."/>
            <person name="Hutchinson M.I."/>
            <person name="Powell A.J."/>
            <person name="Barry K."/>
            <person name="Miller A.N."/>
            <person name="Grigoriev I.V."/>
            <person name="Debuchy R."/>
            <person name="Gladieux P."/>
            <person name="Thoren M.H."/>
            <person name="Johannesson H."/>
        </authorList>
    </citation>
    <scope>NUCLEOTIDE SEQUENCE</scope>
    <source>
        <strain evidence="1">PSN293</strain>
    </source>
</reference>
<organism evidence="1 2">
    <name type="scientific">Rhypophila decipiens</name>
    <dbReference type="NCBI Taxonomy" id="261697"/>
    <lineage>
        <taxon>Eukaryota</taxon>
        <taxon>Fungi</taxon>
        <taxon>Dikarya</taxon>
        <taxon>Ascomycota</taxon>
        <taxon>Pezizomycotina</taxon>
        <taxon>Sordariomycetes</taxon>
        <taxon>Sordariomycetidae</taxon>
        <taxon>Sordariales</taxon>
        <taxon>Naviculisporaceae</taxon>
        <taxon>Rhypophila</taxon>
    </lineage>
</organism>
<proteinExistence type="predicted"/>
<sequence length="244" mass="25858">MPVYVVTGTRGGIGLEYVRQLSSDPSNVVFALVRNPTGSNISALETIQTDATGTVHIIDCDISSDENISGLADRVRAKFSDVNSAINMLINNAAILDEDKRGETSLNLTSKSLWNHIETNTMGPARVLQALLPSLAPDALVANISSGIGSLEMLADGRITAELTAYSISKTALNMLTVHQAKQLADRGITVVAVDPGHVKTEMGGPGAVVEIPDSARGVLKTLHGLTHKDTGKFVLYTGEELPW</sequence>
<dbReference type="InterPro" id="IPR002347">
    <property type="entry name" value="SDR_fam"/>
</dbReference>
<accession>A0AAN6XT70</accession>
<dbReference type="SUPFAM" id="SSF51735">
    <property type="entry name" value="NAD(P)-binding Rossmann-fold domains"/>
    <property type="match status" value="1"/>
</dbReference>
<evidence type="ECO:0000313" key="2">
    <source>
        <dbReference type="Proteomes" id="UP001301769"/>
    </source>
</evidence>
<dbReference type="PANTHER" id="PTHR45458:SF1">
    <property type="entry name" value="SHORT CHAIN DEHYDROGENASE"/>
    <property type="match status" value="1"/>
</dbReference>
<reference evidence="1" key="1">
    <citation type="journal article" date="2023" name="Mol. Phylogenet. Evol.">
        <title>Genome-scale phylogeny and comparative genomics of the fungal order Sordariales.</title>
        <authorList>
            <person name="Hensen N."/>
            <person name="Bonometti L."/>
            <person name="Westerberg I."/>
            <person name="Brannstrom I.O."/>
            <person name="Guillou S."/>
            <person name="Cros-Aarteil S."/>
            <person name="Calhoun S."/>
            <person name="Haridas S."/>
            <person name="Kuo A."/>
            <person name="Mondo S."/>
            <person name="Pangilinan J."/>
            <person name="Riley R."/>
            <person name="LaButti K."/>
            <person name="Andreopoulos B."/>
            <person name="Lipzen A."/>
            <person name="Chen C."/>
            <person name="Yan M."/>
            <person name="Daum C."/>
            <person name="Ng V."/>
            <person name="Clum A."/>
            <person name="Steindorff A."/>
            <person name="Ohm R.A."/>
            <person name="Martin F."/>
            <person name="Silar P."/>
            <person name="Natvig D.O."/>
            <person name="Lalanne C."/>
            <person name="Gautier V."/>
            <person name="Ament-Velasquez S.L."/>
            <person name="Kruys A."/>
            <person name="Hutchinson M.I."/>
            <person name="Powell A.J."/>
            <person name="Barry K."/>
            <person name="Miller A.N."/>
            <person name="Grigoriev I.V."/>
            <person name="Debuchy R."/>
            <person name="Gladieux P."/>
            <person name="Hiltunen Thoren M."/>
            <person name="Johannesson H."/>
        </authorList>
    </citation>
    <scope>NUCLEOTIDE SEQUENCE</scope>
    <source>
        <strain evidence="1">PSN293</strain>
    </source>
</reference>
<dbReference type="InterPro" id="IPR036291">
    <property type="entry name" value="NAD(P)-bd_dom_sf"/>
</dbReference>
<dbReference type="EMBL" id="MU858496">
    <property type="protein sequence ID" value="KAK4206141.1"/>
    <property type="molecule type" value="Genomic_DNA"/>
</dbReference>
<dbReference type="CDD" id="cd05325">
    <property type="entry name" value="carb_red_sniffer_like_SDR_c"/>
    <property type="match status" value="1"/>
</dbReference>
<protein>
    <submittedName>
        <fullName evidence="1">C-factor</fullName>
    </submittedName>
</protein>
<dbReference type="AlphaFoldDB" id="A0AAN6XT70"/>
<keyword evidence="2" id="KW-1185">Reference proteome</keyword>
<dbReference type="GO" id="GO:0016616">
    <property type="term" value="F:oxidoreductase activity, acting on the CH-OH group of donors, NAD or NADP as acceptor"/>
    <property type="evidence" value="ECO:0007669"/>
    <property type="project" value="TreeGrafter"/>
</dbReference>
<evidence type="ECO:0000313" key="1">
    <source>
        <dbReference type="EMBL" id="KAK4206141.1"/>
    </source>
</evidence>
<dbReference type="PRINTS" id="PR00081">
    <property type="entry name" value="GDHRDH"/>
</dbReference>
<dbReference type="Gene3D" id="3.40.50.720">
    <property type="entry name" value="NAD(P)-binding Rossmann-like Domain"/>
    <property type="match status" value="1"/>
</dbReference>
<name>A0AAN6XT70_9PEZI</name>